<dbReference type="PROSITE" id="PS50106">
    <property type="entry name" value="PDZ"/>
    <property type="match status" value="1"/>
</dbReference>
<name>A0A024GYR7_9MICC</name>
<keyword evidence="7" id="KW-1185">Reference proteome</keyword>
<dbReference type="GO" id="GO:0006508">
    <property type="term" value="P:proteolysis"/>
    <property type="evidence" value="ECO:0007669"/>
    <property type="project" value="UniProtKB-KW"/>
</dbReference>
<dbReference type="Pfam" id="PF13365">
    <property type="entry name" value="Trypsin_2"/>
    <property type="match status" value="1"/>
</dbReference>
<dbReference type="InterPro" id="IPR051201">
    <property type="entry name" value="Chloro_Bact_Ser_Proteases"/>
</dbReference>
<feature type="domain" description="PDZ" evidence="5">
    <location>
        <begin position="297"/>
        <end position="362"/>
    </location>
</feature>
<keyword evidence="1" id="KW-0645">Protease</keyword>
<dbReference type="PANTHER" id="PTHR43343:SF3">
    <property type="entry name" value="PROTEASE DO-LIKE 8, CHLOROPLASTIC"/>
    <property type="match status" value="1"/>
</dbReference>
<dbReference type="Pfam" id="PF13180">
    <property type="entry name" value="PDZ_2"/>
    <property type="match status" value="1"/>
</dbReference>
<dbReference type="Gene3D" id="2.40.10.120">
    <property type="match status" value="1"/>
</dbReference>
<dbReference type="Proteomes" id="UP000035722">
    <property type="component" value="Unassembled WGS sequence"/>
</dbReference>
<comment type="caution">
    <text evidence="6">The sequence shown here is derived from an EMBL/GenBank/DDBJ whole genome shotgun (WGS) entry which is preliminary data.</text>
</comment>
<feature type="region of interest" description="Disordered" evidence="3">
    <location>
        <begin position="35"/>
        <end position="83"/>
    </location>
</feature>
<feature type="signal peptide" evidence="4">
    <location>
        <begin position="1"/>
        <end position="32"/>
    </location>
</feature>
<evidence type="ECO:0000259" key="5">
    <source>
        <dbReference type="PROSITE" id="PS50106"/>
    </source>
</evidence>
<dbReference type="RefSeq" id="WP_050053946.1">
    <property type="nucleotide sequence ID" value="NZ_CAQI01000030.1"/>
</dbReference>
<dbReference type="PROSITE" id="PS51257">
    <property type="entry name" value="PROKAR_LIPOPROTEIN"/>
    <property type="match status" value="1"/>
</dbReference>
<dbReference type="PANTHER" id="PTHR43343">
    <property type="entry name" value="PEPTIDASE S12"/>
    <property type="match status" value="1"/>
</dbReference>
<dbReference type="GO" id="GO:0004252">
    <property type="term" value="F:serine-type endopeptidase activity"/>
    <property type="evidence" value="ECO:0007669"/>
    <property type="project" value="InterPro"/>
</dbReference>
<accession>A0A024GYR7</accession>
<dbReference type="InterPro" id="IPR001478">
    <property type="entry name" value="PDZ"/>
</dbReference>
<dbReference type="InterPro" id="IPR009003">
    <property type="entry name" value="Peptidase_S1_PA"/>
</dbReference>
<feature type="compositionally biased region" description="Polar residues" evidence="3">
    <location>
        <begin position="35"/>
        <end position="48"/>
    </location>
</feature>
<feature type="chain" id="PRO_5038871948" evidence="4">
    <location>
        <begin position="33"/>
        <end position="377"/>
    </location>
</feature>
<protein>
    <submittedName>
        <fullName evidence="6">Trypsin family protein</fullName>
    </submittedName>
</protein>
<evidence type="ECO:0000313" key="7">
    <source>
        <dbReference type="Proteomes" id="UP000035722"/>
    </source>
</evidence>
<organism evidence="6 7">
    <name type="scientific">Pseudarthrobacter siccitolerans</name>
    <dbReference type="NCBI Taxonomy" id="861266"/>
    <lineage>
        <taxon>Bacteria</taxon>
        <taxon>Bacillati</taxon>
        <taxon>Actinomycetota</taxon>
        <taxon>Actinomycetes</taxon>
        <taxon>Micrococcales</taxon>
        <taxon>Micrococcaceae</taxon>
        <taxon>Pseudarthrobacter</taxon>
    </lineage>
</organism>
<feature type="compositionally biased region" description="Low complexity" evidence="3">
    <location>
        <begin position="49"/>
        <end position="82"/>
    </location>
</feature>
<evidence type="ECO:0000256" key="1">
    <source>
        <dbReference type="ARBA" id="ARBA00022670"/>
    </source>
</evidence>
<dbReference type="OrthoDB" id="9758917at2"/>
<reference evidence="7" key="1">
    <citation type="journal article" date="2014" name="Genome Announc.">
        <title>Genome Sequence of Arthrobacter siccitolerans 4J27, a Xeroprotectant-Producing Desiccation-Tolerant Microorganism.</title>
        <authorList>
            <person name="Manzanera M."/>
            <person name="Santa-Cruz-Calvo L."/>
            <person name="Vilchez J.I."/>
            <person name="Garcia-Fontana C."/>
            <person name="Silva-Castro G.A."/>
            <person name="Calvo C."/>
            <person name="Gonzalez-Lopez J."/>
        </authorList>
    </citation>
    <scope>NUCLEOTIDE SEQUENCE [LARGE SCALE GENOMIC DNA]</scope>
    <source>
        <strain evidence="7">4J27</strain>
    </source>
</reference>
<dbReference type="SUPFAM" id="SSF50156">
    <property type="entry name" value="PDZ domain-like"/>
    <property type="match status" value="1"/>
</dbReference>
<dbReference type="STRING" id="861266.ARTSIC4J27_834"/>
<dbReference type="Gene3D" id="2.30.42.10">
    <property type="match status" value="1"/>
</dbReference>
<dbReference type="PRINTS" id="PR00834">
    <property type="entry name" value="PROTEASES2C"/>
</dbReference>
<sequence length="377" mass="37870">MSISTSRGSRCSARFGTLAGGTLLAASLTLTACTSQDPPVPSETSGANTAQSSTPPSAGTSPGTNASAAASNPAPAPDAAGGIPELVENLAPSVVTIFTDGGVGSGVVYSEDGLIITNEHVISGNTRVEVGFADGQRVQGTVKASDPVTDLALVQADRKGLPKPVYQSTLPKVGEGALVLGSPLGFENTATAGIISGLHRSIPGSASNSLSLVDLIQTDAPISPGNSGGAVINMRGEIIGISEAYIPPSAGAVSLGFAIPAATAVQVAEELLADGTAEHAYLGLTPGELTPQIADRLGIEASTGVVVLAVDEDGPAGRAGIRPGDVLESMEGVELNSPEKLLAELRNRNPGDTVGFKVKRGDQDLDLKADLIDRPTQ</sequence>
<dbReference type="SUPFAM" id="SSF50494">
    <property type="entry name" value="Trypsin-like serine proteases"/>
    <property type="match status" value="1"/>
</dbReference>
<gene>
    <name evidence="6" type="ORF">ARTSIC4J27_834</name>
</gene>
<evidence type="ECO:0000256" key="3">
    <source>
        <dbReference type="SAM" id="MobiDB-lite"/>
    </source>
</evidence>
<proteinExistence type="predicted"/>
<evidence type="ECO:0000313" key="6">
    <source>
        <dbReference type="EMBL" id="CCQ44903.1"/>
    </source>
</evidence>
<dbReference type="EMBL" id="CAQI01000030">
    <property type="protein sequence ID" value="CCQ44903.1"/>
    <property type="molecule type" value="Genomic_DNA"/>
</dbReference>
<dbReference type="AlphaFoldDB" id="A0A024GYR7"/>
<evidence type="ECO:0000256" key="2">
    <source>
        <dbReference type="ARBA" id="ARBA00022801"/>
    </source>
</evidence>
<dbReference type="SMART" id="SM00228">
    <property type="entry name" value="PDZ"/>
    <property type="match status" value="1"/>
</dbReference>
<evidence type="ECO:0000256" key="4">
    <source>
        <dbReference type="SAM" id="SignalP"/>
    </source>
</evidence>
<dbReference type="InterPro" id="IPR001940">
    <property type="entry name" value="Peptidase_S1C"/>
</dbReference>
<keyword evidence="2" id="KW-0378">Hydrolase</keyword>
<dbReference type="InterPro" id="IPR036034">
    <property type="entry name" value="PDZ_sf"/>
</dbReference>
<keyword evidence="4" id="KW-0732">Signal</keyword>